<dbReference type="SUPFAM" id="SSF53474">
    <property type="entry name" value="alpha/beta-Hydrolases"/>
    <property type="match status" value="1"/>
</dbReference>
<evidence type="ECO:0000256" key="2">
    <source>
        <dbReference type="SAM" id="Phobius"/>
    </source>
</evidence>
<organism evidence="4 5">
    <name type="scientific">Romanomermis culicivorax</name>
    <name type="common">Nematode worm</name>
    <dbReference type="NCBI Taxonomy" id="13658"/>
    <lineage>
        <taxon>Eukaryota</taxon>
        <taxon>Metazoa</taxon>
        <taxon>Ecdysozoa</taxon>
        <taxon>Nematoda</taxon>
        <taxon>Enoplea</taxon>
        <taxon>Dorylaimia</taxon>
        <taxon>Mermithida</taxon>
        <taxon>Mermithoidea</taxon>
        <taxon>Mermithidae</taxon>
        <taxon>Romanomermis</taxon>
    </lineage>
</organism>
<keyword evidence="2" id="KW-0472">Membrane</keyword>
<dbReference type="OMA" id="HTRFGYE"/>
<evidence type="ECO:0000256" key="1">
    <source>
        <dbReference type="ARBA" id="ARBA00005964"/>
    </source>
</evidence>
<evidence type="ECO:0000259" key="3">
    <source>
        <dbReference type="Pfam" id="PF00135"/>
    </source>
</evidence>
<dbReference type="Pfam" id="PF00135">
    <property type="entry name" value="COesterase"/>
    <property type="match status" value="1"/>
</dbReference>
<keyword evidence="2" id="KW-1133">Transmembrane helix</keyword>
<keyword evidence="2" id="KW-0812">Transmembrane</keyword>
<evidence type="ECO:0000313" key="5">
    <source>
        <dbReference type="WBParaSite" id="nRc.2.0.1.t15801-RA"/>
    </source>
</evidence>
<dbReference type="WBParaSite" id="nRc.2.0.1.t15801-RA">
    <property type="protein sequence ID" value="nRc.2.0.1.t15801-RA"/>
    <property type="gene ID" value="nRc.2.0.1.g15801"/>
</dbReference>
<dbReference type="PANTHER" id="PTHR43903">
    <property type="entry name" value="NEUROLIGIN"/>
    <property type="match status" value="1"/>
</dbReference>
<dbReference type="InterPro" id="IPR002018">
    <property type="entry name" value="CarbesteraseB"/>
</dbReference>
<comment type="similarity">
    <text evidence="1">Belongs to the type-B carboxylesterase/lipase family.</text>
</comment>
<keyword evidence="4" id="KW-1185">Reference proteome</keyword>
<proteinExistence type="inferred from homology"/>
<dbReference type="InterPro" id="IPR029058">
    <property type="entry name" value="AB_hydrolase_fold"/>
</dbReference>
<dbReference type="Proteomes" id="UP000887565">
    <property type="component" value="Unplaced"/>
</dbReference>
<accession>A0A915IPR4</accession>
<dbReference type="InterPro" id="IPR051093">
    <property type="entry name" value="Neuroligin/BSAL"/>
</dbReference>
<protein>
    <submittedName>
        <fullName evidence="5">Carboxylesterase type B domain-containing protein</fullName>
    </submittedName>
</protein>
<dbReference type="Gene3D" id="3.40.50.1820">
    <property type="entry name" value="alpha/beta hydrolase"/>
    <property type="match status" value="1"/>
</dbReference>
<reference evidence="5" key="1">
    <citation type="submission" date="2022-11" db="UniProtKB">
        <authorList>
            <consortium name="WormBaseParasite"/>
        </authorList>
    </citation>
    <scope>IDENTIFICATION</scope>
</reference>
<sequence length="430" mass="48525">MSLLIFETLHVIVNSGFASTGDDSLPGNFGLMDQIAALKWVQRNIAAFGGNPKSVTLAGQGSGASAASILALSPEAEGLFHRIILLSGTAISPGVVRETAINATWALEGHLSCRASNSTQLLHCLRDNRPSSRLLDPNRPHVFYDDYYEYAPIVDKSRGIIPESIERLAQSRPKIPMMIGTTRDESAWHLMKVGRENLNMTSGLTKTQAEEAVRNLTSQFSAFTNHKLITEGCLYRYIYSLSDPATDWTVLRDGLLDLYSHFWFHAPASRLATLYDDSRVPVYLYSFDFTIRKSMLEREQWAFHGTDLIFLFDLETEFVSHYPDKEWQNDQRVTEIFSQLLTNFVKYNISHTPSMKVGFHWDGHSFWNDYARKLDSVDIGNLGYIAALKEELYQYKLATFVLLGCATLFLAILVGLGCYCTRKDPEEEDL</sequence>
<feature type="domain" description="Carboxylesterase type B" evidence="3">
    <location>
        <begin position="16"/>
        <end position="361"/>
    </location>
</feature>
<evidence type="ECO:0000313" key="4">
    <source>
        <dbReference type="Proteomes" id="UP000887565"/>
    </source>
</evidence>
<dbReference type="AlphaFoldDB" id="A0A915IPR4"/>
<feature type="transmembrane region" description="Helical" evidence="2">
    <location>
        <begin position="397"/>
        <end position="420"/>
    </location>
</feature>
<name>A0A915IPR4_ROMCU</name>